<feature type="region of interest" description="Disordered" evidence="1">
    <location>
        <begin position="1"/>
        <end position="77"/>
    </location>
</feature>
<evidence type="ECO:0000256" key="1">
    <source>
        <dbReference type="SAM" id="MobiDB-lite"/>
    </source>
</evidence>
<feature type="compositionally biased region" description="Polar residues" evidence="1">
    <location>
        <begin position="68"/>
        <end position="77"/>
    </location>
</feature>
<evidence type="ECO:0000313" key="2">
    <source>
        <dbReference type="EMBL" id="NYG06773.1"/>
    </source>
</evidence>
<keyword evidence="3" id="KW-1185">Reference proteome</keyword>
<comment type="caution">
    <text evidence="2">The sequence shown here is derived from an EMBL/GenBank/DDBJ whole genome shotgun (WGS) entry which is preliminary data.</text>
</comment>
<dbReference type="AlphaFoldDB" id="A0A852WCB0"/>
<gene>
    <name evidence="2" type="ORF">BJ986_001260</name>
</gene>
<name>A0A852WCB0_9MICO</name>
<evidence type="ECO:0000313" key="3">
    <source>
        <dbReference type="Proteomes" id="UP000573599"/>
    </source>
</evidence>
<feature type="compositionally biased region" description="Basic and acidic residues" evidence="1">
    <location>
        <begin position="1"/>
        <end position="12"/>
    </location>
</feature>
<protein>
    <submittedName>
        <fullName evidence="2">Uncharacterized protein</fullName>
    </submittedName>
</protein>
<dbReference type="Proteomes" id="UP000573599">
    <property type="component" value="Unassembled WGS sequence"/>
</dbReference>
<reference evidence="2 3" key="1">
    <citation type="submission" date="2020-07" db="EMBL/GenBank/DDBJ databases">
        <title>Sequencing the genomes of 1000 actinobacteria strains.</title>
        <authorList>
            <person name="Klenk H.-P."/>
        </authorList>
    </citation>
    <scope>NUCLEOTIDE SEQUENCE [LARGE SCALE GENOMIC DNA]</scope>
    <source>
        <strain evidence="2 3">DSM 23987</strain>
    </source>
</reference>
<sequence length="77" mass="8199">MERAENREEAGSEARATALPTALVTGSNARAGEARGDCHSRYELTVRNPFGRRNHAPTKVETIPPANPTQTAGQPAS</sequence>
<dbReference type="EMBL" id="JACCAB010000001">
    <property type="protein sequence ID" value="NYG06773.1"/>
    <property type="molecule type" value="Genomic_DNA"/>
</dbReference>
<proteinExistence type="predicted"/>
<feature type="compositionally biased region" description="Basic and acidic residues" evidence="1">
    <location>
        <begin position="32"/>
        <end position="44"/>
    </location>
</feature>
<organism evidence="2 3">
    <name type="scientific">Pedococcus badiiscoriae</name>
    <dbReference type="NCBI Taxonomy" id="642776"/>
    <lineage>
        <taxon>Bacteria</taxon>
        <taxon>Bacillati</taxon>
        <taxon>Actinomycetota</taxon>
        <taxon>Actinomycetes</taxon>
        <taxon>Micrococcales</taxon>
        <taxon>Intrasporangiaceae</taxon>
        <taxon>Pedococcus</taxon>
    </lineage>
</organism>
<accession>A0A852WCB0</accession>